<evidence type="ECO:0000256" key="1">
    <source>
        <dbReference type="PROSITE-ProRule" id="PRU00288"/>
    </source>
</evidence>
<keyword evidence="1" id="KW-0862">Zinc</keyword>
<evidence type="ECO:0000256" key="2">
    <source>
        <dbReference type="SAM" id="MobiDB-lite"/>
    </source>
</evidence>
<evidence type="ECO:0000259" key="3">
    <source>
        <dbReference type="PROSITE" id="PS50115"/>
    </source>
</evidence>
<dbReference type="InterPro" id="IPR001164">
    <property type="entry name" value="ArfGAP_dom"/>
</dbReference>
<dbReference type="InterPro" id="IPR044519">
    <property type="entry name" value="ARF_GAP_AGD6/7"/>
</dbReference>
<dbReference type="Pfam" id="PF01412">
    <property type="entry name" value="ArfGap"/>
    <property type="match status" value="1"/>
</dbReference>
<protein>
    <recommendedName>
        <fullName evidence="3">Arf-GAP domain-containing protein</fullName>
    </recommendedName>
</protein>
<dbReference type="PANTHER" id="PTHR47021:SF4">
    <property type="entry name" value="ADP-RIBOSYLATION FACTOR GTPASE-ACTIVATING PROTEIN AGD6-RELATED"/>
    <property type="match status" value="1"/>
</dbReference>
<feature type="region of interest" description="Disordered" evidence="2">
    <location>
        <begin position="1"/>
        <end position="56"/>
    </location>
</feature>
<name>A0ABU6TN26_9FABA</name>
<dbReference type="PANTHER" id="PTHR47021">
    <property type="entry name" value="ADP-RIBOSYLATION FACTOR GTPASE-ACTIVATING PROTEIN AGD6-RELATED"/>
    <property type="match status" value="1"/>
</dbReference>
<proteinExistence type="predicted"/>
<dbReference type="Gene3D" id="1.10.220.150">
    <property type="entry name" value="Arf GTPase activating protein"/>
    <property type="match status" value="1"/>
</dbReference>
<accession>A0ABU6TN26</accession>
<feature type="domain" description="Arf-GAP" evidence="3">
    <location>
        <begin position="56"/>
        <end position="94"/>
    </location>
</feature>
<evidence type="ECO:0000313" key="5">
    <source>
        <dbReference type="Proteomes" id="UP001341840"/>
    </source>
</evidence>
<sequence length="173" mass="19388">MLSTDVPNNDPMDLSREREKTMRMREKVFLPRGSTRKSPRARSEEDQIHNNTLGASRRLQDLQSQAAKKICVDCSKKNPWWASISYYVFVCLECPASITISASTSPSSDQSPWTRGPKSRSRRWNPAIRKTSSSLSINLSFSVRLSCGLGVGGASMLLLWVRCGRGGMVPLHW</sequence>
<keyword evidence="1" id="KW-0863">Zinc-finger</keyword>
<dbReference type="Proteomes" id="UP001341840">
    <property type="component" value="Unassembled WGS sequence"/>
</dbReference>
<dbReference type="SUPFAM" id="SSF57863">
    <property type="entry name" value="ArfGap/RecO-like zinc finger"/>
    <property type="match status" value="1"/>
</dbReference>
<feature type="compositionally biased region" description="Basic and acidic residues" evidence="2">
    <location>
        <begin position="13"/>
        <end position="29"/>
    </location>
</feature>
<dbReference type="InterPro" id="IPR037278">
    <property type="entry name" value="ARFGAP/RecO"/>
</dbReference>
<keyword evidence="1" id="KW-0479">Metal-binding</keyword>
<comment type="caution">
    <text evidence="4">The sequence shown here is derived from an EMBL/GenBank/DDBJ whole genome shotgun (WGS) entry which is preliminary data.</text>
</comment>
<dbReference type="PROSITE" id="PS50115">
    <property type="entry name" value="ARFGAP"/>
    <property type="match status" value="1"/>
</dbReference>
<feature type="region of interest" description="Disordered" evidence="2">
    <location>
        <begin position="102"/>
        <end position="124"/>
    </location>
</feature>
<gene>
    <name evidence="4" type="ORF">PIB30_070129</name>
</gene>
<evidence type="ECO:0000313" key="4">
    <source>
        <dbReference type="EMBL" id="MED6150204.1"/>
    </source>
</evidence>
<reference evidence="4 5" key="1">
    <citation type="journal article" date="2023" name="Plants (Basel)">
        <title>Bridging the Gap: Combining Genomics and Transcriptomics Approaches to Understand Stylosanthes scabra, an Orphan Legume from the Brazilian Caatinga.</title>
        <authorList>
            <person name="Ferreira-Neto J.R.C."/>
            <person name="da Silva M.D."/>
            <person name="Binneck E."/>
            <person name="de Melo N.F."/>
            <person name="da Silva R.H."/>
            <person name="de Melo A.L.T.M."/>
            <person name="Pandolfi V."/>
            <person name="Bustamante F.O."/>
            <person name="Brasileiro-Vidal A.C."/>
            <person name="Benko-Iseppon A.M."/>
        </authorList>
    </citation>
    <scope>NUCLEOTIDE SEQUENCE [LARGE SCALE GENOMIC DNA]</scope>
    <source>
        <tissue evidence="4">Leaves</tissue>
    </source>
</reference>
<keyword evidence="5" id="KW-1185">Reference proteome</keyword>
<organism evidence="4 5">
    <name type="scientific">Stylosanthes scabra</name>
    <dbReference type="NCBI Taxonomy" id="79078"/>
    <lineage>
        <taxon>Eukaryota</taxon>
        <taxon>Viridiplantae</taxon>
        <taxon>Streptophyta</taxon>
        <taxon>Embryophyta</taxon>
        <taxon>Tracheophyta</taxon>
        <taxon>Spermatophyta</taxon>
        <taxon>Magnoliopsida</taxon>
        <taxon>eudicotyledons</taxon>
        <taxon>Gunneridae</taxon>
        <taxon>Pentapetalae</taxon>
        <taxon>rosids</taxon>
        <taxon>fabids</taxon>
        <taxon>Fabales</taxon>
        <taxon>Fabaceae</taxon>
        <taxon>Papilionoideae</taxon>
        <taxon>50 kb inversion clade</taxon>
        <taxon>dalbergioids sensu lato</taxon>
        <taxon>Dalbergieae</taxon>
        <taxon>Pterocarpus clade</taxon>
        <taxon>Stylosanthes</taxon>
    </lineage>
</organism>
<dbReference type="EMBL" id="JASCZI010091404">
    <property type="protein sequence ID" value="MED6150204.1"/>
    <property type="molecule type" value="Genomic_DNA"/>
</dbReference>
<dbReference type="InterPro" id="IPR038508">
    <property type="entry name" value="ArfGAP_dom_sf"/>
</dbReference>